<keyword evidence="2" id="KW-1133">Transmembrane helix</keyword>
<dbReference type="OrthoDB" id="2396143at2759"/>
<feature type="signal peptide" evidence="3">
    <location>
        <begin position="1"/>
        <end position="24"/>
    </location>
</feature>
<feature type="chain" id="PRO_5008276159" description="Mid2 domain-containing protein" evidence="3">
    <location>
        <begin position="25"/>
        <end position="271"/>
    </location>
</feature>
<evidence type="ECO:0000313" key="5">
    <source>
        <dbReference type="Proteomes" id="UP000078512"/>
    </source>
</evidence>
<keyword evidence="5" id="KW-1185">Reference proteome</keyword>
<evidence type="ECO:0000256" key="2">
    <source>
        <dbReference type="SAM" id="Phobius"/>
    </source>
</evidence>
<name>A0A197JQ29_9FUNG</name>
<evidence type="ECO:0000256" key="3">
    <source>
        <dbReference type="SAM" id="SignalP"/>
    </source>
</evidence>
<keyword evidence="2" id="KW-0812">Transmembrane</keyword>
<proteinExistence type="predicted"/>
<dbReference type="EMBL" id="KV442060">
    <property type="protein sequence ID" value="OAQ27063.1"/>
    <property type="molecule type" value="Genomic_DNA"/>
</dbReference>
<dbReference type="Proteomes" id="UP000078512">
    <property type="component" value="Unassembled WGS sequence"/>
</dbReference>
<evidence type="ECO:0008006" key="6">
    <source>
        <dbReference type="Google" id="ProtNLM"/>
    </source>
</evidence>
<protein>
    <recommendedName>
        <fullName evidence="6">Mid2 domain-containing protein</fullName>
    </recommendedName>
</protein>
<feature type="transmembrane region" description="Helical" evidence="2">
    <location>
        <begin position="156"/>
        <end position="179"/>
    </location>
</feature>
<reference evidence="4 5" key="1">
    <citation type="submission" date="2016-05" db="EMBL/GenBank/DDBJ databases">
        <title>Genome sequencing reveals origins of a unique bacterial endosymbiosis in the earliest lineages of terrestrial Fungi.</title>
        <authorList>
            <consortium name="DOE Joint Genome Institute"/>
            <person name="Uehling J."/>
            <person name="Gryganskyi A."/>
            <person name="Hameed K."/>
            <person name="Tschaplinski T."/>
            <person name="Misztal P."/>
            <person name="Wu S."/>
            <person name="Desiro A."/>
            <person name="Vande Pol N."/>
            <person name="Du Z.-Y."/>
            <person name="Zienkiewicz A."/>
            <person name="Zienkiewicz K."/>
            <person name="Morin E."/>
            <person name="Tisserant E."/>
            <person name="Splivallo R."/>
            <person name="Hainaut M."/>
            <person name="Henrissat B."/>
            <person name="Ohm R."/>
            <person name="Kuo A."/>
            <person name="Yan J."/>
            <person name="Lipzen A."/>
            <person name="Nolan M."/>
            <person name="Labutti K."/>
            <person name="Barry K."/>
            <person name="Goldstein A."/>
            <person name="Labbe J."/>
            <person name="Schadt C."/>
            <person name="Tuskan G."/>
            <person name="Grigoriev I."/>
            <person name="Martin F."/>
            <person name="Vilgalys R."/>
            <person name="Bonito G."/>
        </authorList>
    </citation>
    <scope>NUCLEOTIDE SEQUENCE [LARGE SCALE GENOMIC DNA]</scope>
    <source>
        <strain evidence="4 5">AG-77</strain>
    </source>
</reference>
<accession>A0A197JQ29</accession>
<feature type="compositionally biased region" description="Low complexity" evidence="1">
    <location>
        <begin position="125"/>
        <end position="141"/>
    </location>
</feature>
<evidence type="ECO:0000313" key="4">
    <source>
        <dbReference type="EMBL" id="OAQ27063.1"/>
    </source>
</evidence>
<sequence length="271" mass="29293">MGLSIRKWLFAAAVVTAIAAPSQGAPEESCPQCKTADSILKPCNTALNIDTWSSPYVYQPHDVAGAACQCNQNFYSQITDCLKCQTSASANYTVMGLTEYKAMCAYYNQTTFPLLPGGVVVPTTTSSLSTERTTSPLPSEGSNGGSGSHSGLSSGAVAGVVVSAIALIVALSVAGYVYTRRKRELARQKEEEDLYKFQENSRNSYMEAPLPQYTGMIQSSLPSLPQLTNLRVMNPDSDDEDNHGQTRLNKKSFEVQRGTSPGWRRGSFDDD</sequence>
<feature type="region of interest" description="Disordered" evidence="1">
    <location>
        <begin position="233"/>
        <end position="271"/>
    </location>
</feature>
<organism evidence="4 5">
    <name type="scientific">Linnemannia elongata AG-77</name>
    <dbReference type="NCBI Taxonomy" id="1314771"/>
    <lineage>
        <taxon>Eukaryota</taxon>
        <taxon>Fungi</taxon>
        <taxon>Fungi incertae sedis</taxon>
        <taxon>Mucoromycota</taxon>
        <taxon>Mortierellomycotina</taxon>
        <taxon>Mortierellomycetes</taxon>
        <taxon>Mortierellales</taxon>
        <taxon>Mortierellaceae</taxon>
        <taxon>Linnemannia</taxon>
    </lineage>
</organism>
<evidence type="ECO:0000256" key="1">
    <source>
        <dbReference type="SAM" id="MobiDB-lite"/>
    </source>
</evidence>
<keyword evidence="2" id="KW-0472">Membrane</keyword>
<keyword evidence="3" id="KW-0732">Signal</keyword>
<feature type="region of interest" description="Disordered" evidence="1">
    <location>
        <begin position="125"/>
        <end position="150"/>
    </location>
</feature>
<gene>
    <name evidence="4" type="ORF">K457DRAFT_659123</name>
</gene>
<dbReference type="AlphaFoldDB" id="A0A197JQ29"/>